<dbReference type="SMART" id="SM00825">
    <property type="entry name" value="PKS_KS"/>
    <property type="match status" value="1"/>
</dbReference>
<dbReference type="PROSITE" id="PS00606">
    <property type="entry name" value="KS3_1"/>
    <property type="match status" value="1"/>
</dbReference>
<accession>A0ABV7G1Z4</accession>
<dbReference type="InterPro" id="IPR000794">
    <property type="entry name" value="Beta-ketoacyl_synthase"/>
</dbReference>
<dbReference type="InterPro" id="IPR014030">
    <property type="entry name" value="Ketoacyl_synth_N"/>
</dbReference>
<comment type="similarity">
    <text evidence="1 3">Belongs to the thiolase-like superfamily. Beta-ketoacyl-ACP synthases family.</text>
</comment>
<dbReference type="RefSeq" id="WP_379597830.1">
    <property type="nucleotide sequence ID" value="NZ_JBHRTN010000018.1"/>
</dbReference>
<evidence type="ECO:0000313" key="5">
    <source>
        <dbReference type="EMBL" id="MFC3126480.1"/>
    </source>
</evidence>
<keyword evidence="6" id="KW-1185">Reference proteome</keyword>
<dbReference type="Gene3D" id="3.40.47.10">
    <property type="match status" value="1"/>
</dbReference>
<dbReference type="Proteomes" id="UP001595593">
    <property type="component" value="Unassembled WGS sequence"/>
</dbReference>
<evidence type="ECO:0000256" key="1">
    <source>
        <dbReference type="ARBA" id="ARBA00008467"/>
    </source>
</evidence>
<dbReference type="SUPFAM" id="SSF53901">
    <property type="entry name" value="Thiolase-like"/>
    <property type="match status" value="2"/>
</dbReference>
<dbReference type="GO" id="GO:0004315">
    <property type="term" value="F:3-oxoacyl-[acyl-carrier-protein] synthase activity"/>
    <property type="evidence" value="ECO:0007669"/>
    <property type="project" value="UniProtKB-EC"/>
</dbReference>
<dbReference type="NCBIfam" id="NF006618">
    <property type="entry name" value="PRK09185.1"/>
    <property type="match status" value="1"/>
</dbReference>
<gene>
    <name evidence="5" type="ORF">ACFOD4_15560</name>
</gene>
<dbReference type="Pfam" id="PF00109">
    <property type="entry name" value="ketoacyl-synt"/>
    <property type="match status" value="1"/>
</dbReference>
<comment type="caution">
    <text evidence="5">The sequence shown here is derived from an EMBL/GenBank/DDBJ whole genome shotgun (WGS) entry which is preliminary data.</text>
</comment>
<dbReference type="InterPro" id="IPR016039">
    <property type="entry name" value="Thiolase-like"/>
</dbReference>
<name>A0ABV7G1Z4_9PROT</name>
<dbReference type="PROSITE" id="PS52004">
    <property type="entry name" value="KS3_2"/>
    <property type="match status" value="1"/>
</dbReference>
<sequence>MNQISPIPPLAITALTAVSALGAGLDATRHALRARQGGLAPAAPEDGVPGAWVGRVAGLERAFLPQALSHFTCRNNLLAEMALAQDGFAEAVGDACVRHGPARIGVVLGTSTAGIAETEAAYAARSGPGAPLPGSFNYSDTHDLQALPRYVRTRLGLKGPALAVSTACTSGARTVIEAAALLHSGICDAVVAGGVDTLCRLTLRGFDALALLARGPSRPCAADREGISIGEAAGLFLLERGPAPGQLAILGAGASADGHHMSSPHPEGLGAVTAMRRALQQAGLAPAEIDYINLHGTGTRANDAMEDRAVTEVFGTALPCSSTKGWTGHTLGASGALEVAVAAICLQDGLIPGCLGIDAPDPDFRADLAIANRHASVRRVMSNSFGFGGSNCALVLGPAA</sequence>
<protein>
    <submittedName>
        <fullName evidence="5">Beta-ketoacyl-ACP synthase</fullName>
        <ecNumber evidence="5">2.3.1.179</ecNumber>
    </submittedName>
</protein>
<evidence type="ECO:0000313" key="6">
    <source>
        <dbReference type="Proteomes" id="UP001595593"/>
    </source>
</evidence>
<dbReference type="Pfam" id="PF02801">
    <property type="entry name" value="Ketoacyl-synt_C"/>
    <property type="match status" value="1"/>
</dbReference>
<evidence type="ECO:0000256" key="2">
    <source>
        <dbReference type="ARBA" id="ARBA00022679"/>
    </source>
</evidence>
<dbReference type="InterPro" id="IPR018201">
    <property type="entry name" value="Ketoacyl_synth_AS"/>
</dbReference>
<organism evidence="5 6">
    <name type="scientific">Teichococcus globiformis</name>
    <dbReference type="NCBI Taxonomy" id="2307229"/>
    <lineage>
        <taxon>Bacteria</taxon>
        <taxon>Pseudomonadati</taxon>
        <taxon>Pseudomonadota</taxon>
        <taxon>Alphaproteobacteria</taxon>
        <taxon>Acetobacterales</taxon>
        <taxon>Roseomonadaceae</taxon>
        <taxon>Roseomonas</taxon>
    </lineage>
</organism>
<keyword evidence="2 3" id="KW-0808">Transferase</keyword>
<evidence type="ECO:0000256" key="3">
    <source>
        <dbReference type="RuleBase" id="RU003694"/>
    </source>
</evidence>
<evidence type="ECO:0000259" key="4">
    <source>
        <dbReference type="PROSITE" id="PS52004"/>
    </source>
</evidence>
<dbReference type="InterPro" id="IPR014031">
    <property type="entry name" value="Ketoacyl_synth_C"/>
</dbReference>
<reference evidence="6" key="1">
    <citation type="journal article" date="2019" name="Int. J. Syst. Evol. Microbiol.">
        <title>The Global Catalogue of Microorganisms (GCM) 10K type strain sequencing project: providing services to taxonomists for standard genome sequencing and annotation.</title>
        <authorList>
            <consortium name="The Broad Institute Genomics Platform"/>
            <consortium name="The Broad Institute Genome Sequencing Center for Infectious Disease"/>
            <person name="Wu L."/>
            <person name="Ma J."/>
        </authorList>
    </citation>
    <scope>NUCLEOTIDE SEQUENCE [LARGE SCALE GENOMIC DNA]</scope>
    <source>
        <strain evidence="6">KCTC 52094</strain>
    </source>
</reference>
<feature type="domain" description="Ketosynthase family 3 (KS3)" evidence="4">
    <location>
        <begin position="1"/>
        <end position="398"/>
    </location>
</feature>
<dbReference type="EMBL" id="JBHRTN010000018">
    <property type="protein sequence ID" value="MFC3126480.1"/>
    <property type="molecule type" value="Genomic_DNA"/>
</dbReference>
<dbReference type="PANTHER" id="PTHR11712:SF320">
    <property type="entry name" value="BETA-KETOACYL SYNTHASE"/>
    <property type="match status" value="1"/>
</dbReference>
<proteinExistence type="inferred from homology"/>
<dbReference type="InterPro" id="IPR020841">
    <property type="entry name" value="PKS_Beta-ketoAc_synthase_dom"/>
</dbReference>
<dbReference type="CDD" id="cd00834">
    <property type="entry name" value="KAS_I_II"/>
    <property type="match status" value="1"/>
</dbReference>
<keyword evidence="5" id="KW-0012">Acyltransferase</keyword>
<dbReference type="EC" id="2.3.1.179" evidence="5"/>
<dbReference type="PANTHER" id="PTHR11712">
    <property type="entry name" value="POLYKETIDE SYNTHASE-RELATED"/>
    <property type="match status" value="1"/>
</dbReference>